<accession>G3AGQ7</accession>
<dbReference type="KEGG" id="spaa:SPAPADRAFT_58608"/>
<dbReference type="SUPFAM" id="SSF53474">
    <property type="entry name" value="alpha/beta-Hydrolases"/>
    <property type="match status" value="1"/>
</dbReference>
<dbReference type="InterPro" id="IPR050266">
    <property type="entry name" value="AB_hydrolase_sf"/>
</dbReference>
<evidence type="ECO:0000313" key="2">
    <source>
        <dbReference type="EMBL" id="EGW35391.1"/>
    </source>
</evidence>
<evidence type="ECO:0000313" key="3">
    <source>
        <dbReference type="Proteomes" id="UP000000709"/>
    </source>
</evidence>
<feature type="non-terminal residue" evidence="2">
    <location>
        <position position="1"/>
    </location>
</feature>
<dbReference type="Gene3D" id="3.40.50.1820">
    <property type="entry name" value="alpha/beta hydrolase"/>
    <property type="match status" value="1"/>
</dbReference>
<organism evidence="3">
    <name type="scientific">Spathaspora passalidarum (strain NRRL Y-27907 / 11-Y1)</name>
    <dbReference type="NCBI Taxonomy" id="619300"/>
    <lineage>
        <taxon>Eukaryota</taxon>
        <taxon>Fungi</taxon>
        <taxon>Dikarya</taxon>
        <taxon>Ascomycota</taxon>
        <taxon>Saccharomycotina</taxon>
        <taxon>Pichiomycetes</taxon>
        <taxon>Debaryomycetaceae</taxon>
        <taxon>Spathaspora</taxon>
    </lineage>
</organism>
<dbReference type="AlphaFoldDB" id="G3AGQ7"/>
<dbReference type="GO" id="GO:0016020">
    <property type="term" value="C:membrane"/>
    <property type="evidence" value="ECO:0007669"/>
    <property type="project" value="TreeGrafter"/>
</dbReference>
<dbReference type="Proteomes" id="UP000000709">
    <property type="component" value="Unassembled WGS sequence"/>
</dbReference>
<evidence type="ECO:0000259" key="1">
    <source>
        <dbReference type="Pfam" id="PF00561"/>
    </source>
</evidence>
<dbReference type="STRING" id="619300.G3AGQ7"/>
<dbReference type="PANTHER" id="PTHR43798:SF5">
    <property type="entry name" value="MONOACYLGLYCEROL LIPASE ABHD6"/>
    <property type="match status" value="1"/>
</dbReference>
<keyword evidence="3" id="KW-1185">Reference proteome</keyword>
<name>G3AGQ7_SPAPN</name>
<dbReference type="GO" id="GO:0046464">
    <property type="term" value="P:acylglycerol catabolic process"/>
    <property type="evidence" value="ECO:0007669"/>
    <property type="project" value="TreeGrafter"/>
</dbReference>
<protein>
    <recommendedName>
        <fullName evidence="1">AB hydrolase-1 domain-containing protein</fullName>
    </recommendedName>
</protein>
<dbReference type="OrthoDB" id="3364175at2759"/>
<dbReference type="eggNOG" id="ENOG502S2YE">
    <property type="taxonomic scope" value="Eukaryota"/>
</dbReference>
<dbReference type="EMBL" id="GL996499">
    <property type="protein sequence ID" value="EGW35391.1"/>
    <property type="molecule type" value="Genomic_DNA"/>
</dbReference>
<proteinExistence type="predicted"/>
<dbReference type="InParanoid" id="G3AGQ7"/>
<dbReference type="GO" id="GO:0047372">
    <property type="term" value="F:monoacylglycerol lipase activity"/>
    <property type="evidence" value="ECO:0007669"/>
    <property type="project" value="TreeGrafter"/>
</dbReference>
<dbReference type="Pfam" id="PF00561">
    <property type="entry name" value="Abhydrolase_1"/>
    <property type="match status" value="1"/>
</dbReference>
<dbReference type="InterPro" id="IPR029058">
    <property type="entry name" value="AB_hydrolase_fold"/>
</dbReference>
<dbReference type="HOGENOM" id="CLU_020336_53_2_1"/>
<sequence>HTVLLLDHEGANKSKLTKNDLTLADLAQNVSDTLHELSLQTKKIILIGHSMSGMLVNYINIHSNLPIYKSVLIGPVHPTPKLTQIFLDRITSLKESQSLIPFSNTIPEAATGDKCSDLKKAFIRQLIQGNTVDGYIANCHAIASGASYDLDYSKVKSPTLVLYGTQDNTAPYTGCVEVIANGIPDVKAVPLDVGHWLVIEDDESVLKEIVEFI</sequence>
<gene>
    <name evidence="2" type="ORF">SPAPADRAFT_58608</name>
</gene>
<dbReference type="RefSeq" id="XP_007372803.1">
    <property type="nucleotide sequence ID" value="XM_007372741.1"/>
</dbReference>
<reference evidence="2 3" key="1">
    <citation type="journal article" date="2011" name="Proc. Natl. Acad. Sci. U.S.A.">
        <title>Comparative genomics of xylose-fermenting fungi for enhanced biofuel production.</title>
        <authorList>
            <person name="Wohlbach D.J."/>
            <person name="Kuo A."/>
            <person name="Sato T.K."/>
            <person name="Potts K.M."/>
            <person name="Salamov A.A."/>
            <person name="LaButti K.M."/>
            <person name="Sun H."/>
            <person name="Clum A."/>
            <person name="Pangilinan J.L."/>
            <person name="Lindquist E.A."/>
            <person name="Lucas S."/>
            <person name="Lapidus A."/>
            <person name="Jin M."/>
            <person name="Gunawan C."/>
            <person name="Balan V."/>
            <person name="Dale B.E."/>
            <person name="Jeffries T.W."/>
            <person name="Zinkel R."/>
            <person name="Barry K.W."/>
            <person name="Grigoriev I.V."/>
            <person name="Gasch A.P."/>
        </authorList>
    </citation>
    <scope>NUCLEOTIDE SEQUENCE [LARGE SCALE GENOMIC DNA]</scope>
    <source>
        <strain evidence="3">NRRL Y-27907 / 11-Y1</strain>
    </source>
</reference>
<dbReference type="GeneID" id="18872530"/>
<dbReference type="PANTHER" id="PTHR43798">
    <property type="entry name" value="MONOACYLGLYCEROL LIPASE"/>
    <property type="match status" value="1"/>
</dbReference>
<dbReference type="InterPro" id="IPR000073">
    <property type="entry name" value="AB_hydrolase_1"/>
</dbReference>
<feature type="domain" description="AB hydrolase-1" evidence="1">
    <location>
        <begin position="1"/>
        <end position="201"/>
    </location>
</feature>